<evidence type="ECO:0000313" key="2">
    <source>
        <dbReference type="Proteomes" id="UP000198553"/>
    </source>
</evidence>
<evidence type="ECO:0000313" key="1">
    <source>
        <dbReference type="EMBL" id="SEN85577.1"/>
    </source>
</evidence>
<reference evidence="2" key="1">
    <citation type="submission" date="2016-10" db="EMBL/GenBank/DDBJ databases">
        <authorList>
            <person name="Varghese N."/>
            <person name="Submissions S."/>
        </authorList>
    </citation>
    <scope>NUCLEOTIDE SEQUENCE [LARGE SCALE GENOMIC DNA]</scope>
    <source>
        <strain evidence="2">B48,IBRC-M 10115,DSM 25386,CECT 8001</strain>
    </source>
</reference>
<dbReference type="RefSeq" id="WP_090750121.1">
    <property type="nucleotide sequence ID" value="NZ_FOBW01000023.1"/>
</dbReference>
<accession>A0A1H8JYT3</accession>
<dbReference type="EMBL" id="FOBW01000023">
    <property type="protein sequence ID" value="SEN85577.1"/>
    <property type="molecule type" value="Genomic_DNA"/>
</dbReference>
<dbReference type="OrthoDB" id="2916177at2"/>
<sequence length="78" mass="8587">MYTIITGINGGVTYHGFPPPAFGAWNQQILGVHPQYYNIGGTHYNIQSLTGVPQFPQAFPSTVAGTTVPFRCDYKSFF</sequence>
<proteinExistence type="predicted"/>
<protein>
    <submittedName>
        <fullName evidence="1">Uncharacterized protein</fullName>
    </submittedName>
</protein>
<keyword evidence="2" id="KW-1185">Reference proteome</keyword>
<dbReference type="AlphaFoldDB" id="A0A1H8JYT3"/>
<dbReference type="Proteomes" id="UP000198553">
    <property type="component" value="Unassembled WGS sequence"/>
</dbReference>
<organism evidence="1 2">
    <name type="scientific">Mesobacillus persicus</name>
    <dbReference type="NCBI Taxonomy" id="930146"/>
    <lineage>
        <taxon>Bacteria</taxon>
        <taxon>Bacillati</taxon>
        <taxon>Bacillota</taxon>
        <taxon>Bacilli</taxon>
        <taxon>Bacillales</taxon>
        <taxon>Bacillaceae</taxon>
        <taxon>Mesobacillus</taxon>
    </lineage>
</organism>
<name>A0A1H8JYT3_9BACI</name>
<gene>
    <name evidence="1" type="ORF">SAMN05192533_12330</name>
</gene>